<dbReference type="AlphaFoldDB" id="A0A953L6J1"/>
<evidence type="ECO:0000256" key="11">
    <source>
        <dbReference type="PROSITE-ProRule" id="PRU01360"/>
    </source>
</evidence>
<evidence type="ECO:0000256" key="4">
    <source>
        <dbReference type="ARBA" id="ARBA00022496"/>
    </source>
</evidence>
<organism evidence="13 14">
    <name type="scientific">Membranihabitans marinus</name>
    <dbReference type="NCBI Taxonomy" id="1227546"/>
    <lineage>
        <taxon>Bacteria</taxon>
        <taxon>Pseudomonadati</taxon>
        <taxon>Bacteroidota</taxon>
        <taxon>Saprospiria</taxon>
        <taxon>Saprospirales</taxon>
        <taxon>Saprospiraceae</taxon>
        <taxon>Membranihabitans</taxon>
    </lineage>
</organism>
<sequence length="687" mass="76819">MSWSLPSYLHAQNDTMVYAVFDSVVVTGYDSEKALSSVPGAIHVLQERQLTAFDEERILTSMNALPGIRFEQRSPGSYRLAIRGSTLRSPFGVRNVKVYWNGIPFTDPTGSTALNLLDNVNMQQMEIIKGPAGSVYGAGTGGVLNINSTSNHTTKLLSGGVQAGSFGYSKVNIEANLSPRSSTTLEPVNRTTIKMARQSSHGYRDHTNFKRWVGELSGSYQINNQHNLESHLLFSSLDYQIPGGLTRDQFDEDPQLSRQSSKFALGSVEADAGVRQSLWLGGITHRFFSKQFQNKTTIYGSFSPFDNPFNLDYKKDLRTSFGGRTKSDYYFSRTNDRLKASLGGEYQHGFNVARNFENDYGKPGSLNFDDELTANQFLVFARMEYLFADSSFVTVGVSRNFLEYDINRLVDVAQDTAYRVLKSFDPVWIPRIGYSRAGRFFDWHASVSLGYSPPTIEDVRTNEGSINLGLKPEIGFNYEAGIRSRLWRDRISVDLTGYYFNLNNTIVQQSSPRGTVVFENSGSTDQFGVETVVQVVWGRGRAQEPLWHLVMSHALHLFYFDEYSKFSDGELNDFSGNQLTGVPQNSFSGSIRWSPRGPFYVHGMVQAVGEIPLDDANTVYSNSYNDVSIKVGYRFSLSQKATVELFAGVRNALNQKYSLGNDLNAFGGRYYQPAAPRNYYIGGKVGI</sequence>
<accession>A0A953L6J1</accession>
<comment type="caution">
    <text evidence="13">The sequence shown here is derived from an EMBL/GenBank/DDBJ whole genome shotgun (WGS) entry which is preliminary data.</text>
</comment>
<dbReference type="GO" id="GO:0006826">
    <property type="term" value="P:iron ion transport"/>
    <property type="evidence" value="ECO:0007669"/>
    <property type="project" value="UniProtKB-KW"/>
</dbReference>
<evidence type="ECO:0000256" key="3">
    <source>
        <dbReference type="ARBA" id="ARBA00022452"/>
    </source>
</evidence>
<comment type="similarity">
    <text evidence="11">Belongs to the TonB-dependent receptor family.</text>
</comment>
<keyword evidence="5 11" id="KW-0812">Transmembrane</keyword>
<evidence type="ECO:0000256" key="7">
    <source>
        <dbReference type="ARBA" id="ARBA00023065"/>
    </source>
</evidence>
<keyword evidence="8" id="KW-0798">TonB box</keyword>
<name>A0A953L6J1_9BACT</name>
<keyword evidence="3 11" id="KW-1134">Transmembrane beta strand</keyword>
<dbReference type="GO" id="GO:0009279">
    <property type="term" value="C:cell outer membrane"/>
    <property type="evidence" value="ECO:0007669"/>
    <property type="project" value="UniProtKB-SubCell"/>
</dbReference>
<reference evidence="13" key="1">
    <citation type="submission" date="2021-06" db="EMBL/GenBank/DDBJ databases">
        <title>44 bacteria genomes isolated from Dapeng, Shenzhen.</title>
        <authorList>
            <person name="Zheng W."/>
            <person name="Yu S."/>
            <person name="Huang Y."/>
        </authorList>
    </citation>
    <scope>NUCLEOTIDE SEQUENCE</scope>
    <source>
        <strain evidence="13">DP5N28-2</strain>
    </source>
</reference>
<dbReference type="Gene3D" id="2.170.130.10">
    <property type="entry name" value="TonB-dependent receptor, plug domain"/>
    <property type="match status" value="1"/>
</dbReference>
<keyword evidence="7" id="KW-0406">Ion transport</keyword>
<keyword evidence="14" id="KW-1185">Reference proteome</keyword>
<evidence type="ECO:0000313" key="14">
    <source>
        <dbReference type="Proteomes" id="UP000753961"/>
    </source>
</evidence>
<keyword evidence="6" id="KW-0408">Iron</keyword>
<dbReference type="Gene3D" id="2.40.170.20">
    <property type="entry name" value="TonB-dependent receptor, beta-barrel domain"/>
    <property type="match status" value="1"/>
</dbReference>
<evidence type="ECO:0000256" key="10">
    <source>
        <dbReference type="ARBA" id="ARBA00023237"/>
    </source>
</evidence>
<gene>
    <name evidence="13" type="ORF">KUV50_06150</name>
</gene>
<dbReference type="Pfam" id="PF07715">
    <property type="entry name" value="Plug"/>
    <property type="match status" value="1"/>
</dbReference>
<evidence type="ECO:0000256" key="6">
    <source>
        <dbReference type="ARBA" id="ARBA00023004"/>
    </source>
</evidence>
<dbReference type="InterPro" id="IPR037066">
    <property type="entry name" value="Plug_dom_sf"/>
</dbReference>
<dbReference type="Proteomes" id="UP000753961">
    <property type="component" value="Unassembled WGS sequence"/>
</dbReference>
<keyword evidence="4" id="KW-0410">Iron transport</keyword>
<evidence type="ECO:0000256" key="2">
    <source>
        <dbReference type="ARBA" id="ARBA00022448"/>
    </source>
</evidence>
<evidence type="ECO:0000313" key="13">
    <source>
        <dbReference type="EMBL" id="MBY5957702.1"/>
    </source>
</evidence>
<evidence type="ECO:0000256" key="9">
    <source>
        <dbReference type="ARBA" id="ARBA00023136"/>
    </source>
</evidence>
<keyword evidence="2 11" id="KW-0813">Transport</keyword>
<proteinExistence type="inferred from homology"/>
<dbReference type="InterPro" id="IPR036942">
    <property type="entry name" value="Beta-barrel_TonB_sf"/>
</dbReference>
<keyword evidence="10 11" id="KW-0998">Cell outer membrane</keyword>
<feature type="domain" description="TonB-dependent receptor plug" evidence="12">
    <location>
        <begin position="35"/>
        <end position="142"/>
    </location>
</feature>
<dbReference type="InterPro" id="IPR039426">
    <property type="entry name" value="TonB-dep_rcpt-like"/>
</dbReference>
<evidence type="ECO:0000256" key="8">
    <source>
        <dbReference type="ARBA" id="ARBA00023077"/>
    </source>
</evidence>
<protein>
    <submittedName>
        <fullName evidence="13">TonB-dependent receptor plug domain-containing protein</fullName>
    </submittedName>
</protein>
<evidence type="ECO:0000259" key="12">
    <source>
        <dbReference type="Pfam" id="PF07715"/>
    </source>
</evidence>
<dbReference type="PANTHER" id="PTHR32552:SF81">
    <property type="entry name" value="TONB-DEPENDENT OUTER MEMBRANE RECEPTOR"/>
    <property type="match status" value="1"/>
</dbReference>
<evidence type="ECO:0000256" key="5">
    <source>
        <dbReference type="ARBA" id="ARBA00022692"/>
    </source>
</evidence>
<dbReference type="SUPFAM" id="SSF56935">
    <property type="entry name" value="Porins"/>
    <property type="match status" value="1"/>
</dbReference>
<keyword evidence="13" id="KW-0675">Receptor</keyword>
<evidence type="ECO:0000256" key="1">
    <source>
        <dbReference type="ARBA" id="ARBA00004571"/>
    </source>
</evidence>
<dbReference type="EMBL" id="JAHVHU010000006">
    <property type="protein sequence ID" value="MBY5957702.1"/>
    <property type="molecule type" value="Genomic_DNA"/>
</dbReference>
<keyword evidence="9 11" id="KW-0472">Membrane</keyword>
<comment type="subcellular location">
    <subcellularLocation>
        <location evidence="1 11">Cell outer membrane</location>
        <topology evidence="1 11">Multi-pass membrane protein</topology>
    </subcellularLocation>
</comment>
<dbReference type="RefSeq" id="WP_222579226.1">
    <property type="nucleotide sequence ID" value="NZ_JAHVHU010000006.1"/>
</dbReference>
<dbReference type="PROSITE" id="PS52016">
    <property type="entry name" value="TONB_DEPENDENT_REC_3"/>
    <property type="match status" value="1"/>
</dbReference>
<dbReference type="PANTHER" id="PTHR32552">
    <property type="entry name" value="FERRICHROME IRON RECEPTOR-RELATED"/>
    <property type="match status" value="1"/>
</dbReference>
<dbReference type="InterPro" id="IPR012910">
    <property type="entry name" value="Plug_dom"/>
</dbReference>